<name>A0A227KFP8_9BURK</name>
<dbReference type="PANTHER" id="PTHR48109:SF4">
    <property type="entry name" value="DIHYDROOROTATE DEHYDROGENASE (QUINONE), MITOCHONDRIAL"/>
    <property type="match status" value="1"/>
</dbReference>
<feature type="binding site" evidence="11">
    <location>
        <position position="183"/>
    </location>
    <ligand>
        <name>substrate</name>
    </ligand>
</feature>
<reference evidence="14" key="1">
    <citation type="submission" date="2017-05" db="EMBL/GenBank/DDBJ databases">
        <title>Improved OligoMM genomes.</title>
        <authorList>
            <person name="Garzetti D."/>
        </authorList>
    </citation>
    <scope>NUCLEOTIDE SEQUENCE [LARGE SCALE GENOMIC DNA]</scope>
    <source>
        <strain evidence="14">YL45</strain>
    </source>
</reference>
<comment type="subcellular location">
    <subcellularLocation>
        <location evidence="11">Cell membrane</location>
        <topology evidence="11">Peripheral membrane protein</topology>
    </subcellularLocation>
    <subcellularLocation>
        <location evidence="2">Membrane</location>
    </subcellularLocation>
</comment>
<keyword evidence="11" id="KW-1003">Cell membrane</keyword>
<dbReference type="InterPro" id="IPR005720">
    <property type="entry name" value="Dihydroorotate_DH_cat"/>
</dbReference>
<dbReference type="CDD" id="cd04738">
    <property type="entry name" value="DHOD_2_like"/>
    <property type="match status" value="1"/>
</dbReference>
<dbReference type="NCBIfam" id="NF003644">
    <property type="entry name" value="PRK05286.1-1"/>
    <property type="match status" value="1"/>
</dbReference>
<evidence type="ECO:0000256" key="11">
    <source>
        <dbReference type="HAMAP-Rule" id="MF_00225"/>
    </source>
</evidence>
<dbReference type="GO" id="GO:0006207">
    <property type="term" value="P:'de novo' pyrimidine nucleobase biosynthetic process"/>
    <property type="evidence" value="ECO:0007669"/>
    <property type="project" value="UniProtKB-UniRule"/>
</dbReference>
<feature type="active site" description="Nucleophile" evidence="11">
    <location>
        <position position="181"/>
    </location>
</feature>
<keyword evidence="9 11" id="KW-0472">Membrane</keyword>
<keyword evidence="7 11" id="KW-0665">Pyrimidine biosynthesis</keyword>
<dbReference type="Proteomes" id="UP000214610">
    <property type="component" value="Unassembled WGS sequence"/>
</dbReference>
<dbReference type="GO" id="GO:0005737">
    <property type="term" value="C:cytoplasm"/>
    <property type="evidence" value="ECO:0007669"/>
    <property type="project" value="InterPro"/>
</dbReference>
<feature type="binding site" evidence="11">
    <location>
        <position position="252"/>
    </location>
    <ligand>
        <name>FMN</name>
        <dbReference type="ChEBI" id="CHEBI:58210"/>
    </ligand>
</feature>
<evidence type="ECO:0000256" key="8">
    <source>
        <dbReference type="ARBA" id="ARBA00023002"/>
    </source>
</evidence>
<dbReference type="PANTHER" id="PTHR48109">
    <property type="entry name" value="DIHYDROOROTATE DEHYDROGENASE (QUINONE), MITOCHONDRIAL-RELATED"/>
    <property type="match status" value="1"/>
</dbReference>
<feature type="binding site" evidence="11">
    <location>
        <position position="304"/>
    </location>
    <ligand>
        <name>FMN</name>
        <dbReference type="ChEBI" id="CHEBI:58210"/>
    </ligand>
</feature>
<dbReference type="EC" id="1.3.5.2" evidence="11"/>
<dbReference type="PROSITE" id="PS00912">
    <property type="entry name" value="DHODEHASE_2"/>
    <property type="match status" value="1"/>
</dbReference>
<evidence type="ECO:0000313" key="13">
    <source>
        <dbReference type="EMBL" id="OXE45508.1"/>
    </source>
</evidence>
<dbReference type="GeneID" id="78361170"/>
<evidence type="ECO:0000256" key="10">
    <source>
        <dbReference type="ARBA" id="ARBA00048639"/>
    </source>
</evidence>
<dbReference type="RefSeq" id="WP_066592168.1">
    <property type="nucleotide sequence ID" value="NZ_CAJTBZ010000046.1"/>
</dbReference>
<dbReference type="HAMAP" id="MF_00225">
    <property type="entry name" value="DHO_dh_type2"/>
    <property type="match status" value="1"/>
</dbReference>
<evidence type="ECO:0000256" key="4">
    <source>
        <dbReference type="ARBA" id="ARBA00005359"/>
    </source>
</evidence>
<feature type="binding site" evidence="11">
    <location>
        <begin position="253"/>
        <end position="254"/>
    </location>
    <ligand>
        <name>substrate</name>
    </ligand>
</feature>
<comment type="caution">
    <text evidence="13">The sequence shown here is derived from an EMBL/GenBank/DDBJ whole genome shotgun (WGS) entry which is preliminary data.</text>
</comment>
<dbReference type="NCBIfam" id="NF003646">
    <property type="entry name" value="PRK05286.1-4"/>
    <property type="match status" value="1"/>
</dbReference>
<evidence type="ECO:0000256" key="2">
    <source>
        <dbReference type="ARBA" id="ARBA00004370"/>
    </source>
</evidence>
<organism evidence="13 14">
    <name type="scientific">Turicimonas muris</name>
    <dbReference type="NCBI Taxonomy" id="1796652"/>
    <lineage>
        <taxon>Bacteria</taxon>
        <taxon>Pseudomonadati</taxon>
        <taxon>Pseudomonadota</taxon>
        <taxon>Betaproteobacteria</taxon>
        <taxon>Burkholderiales</taxon>
        <taxon>Sutterellaceae</taxon>
        <taxon>Turicimonas</taxon>
    </lineage>
</organism>
<protein>
    <recommendedName>
        <fullName evidence="11">Dihydroorotate dehydrogenase (quinone)</fullName>
        <ecNumber evidence="11">1.3.5.2</ecNumber>
    </recommendedName>
    <alternativeName>
        <fullName evidence="11">DHOdehase</fullName>
        <shortName evidence="11">DHOD</shortName>
        <shortName evidence="11">DHODase</shortName>
    </alternativeName>
    <alternativeName>
        <fullName evidence="11">Dihydroorotate oxidase</fullName>
    </alternativeName>
</protein>
<dbReference type="EMBL" id="NHMP01000009">
    <property type="protein sequence ID" value="OXE45508.1"/>
    <property type="molecule type" value="Genomic_DNA"/>
</dbReference>
<sequence>MNSLYKLAKTALFRFTPEQAHHIIMSNLDWITQLGVHKLVTRPVREDPINVMGIRFPNCVGLAAGMDKDGEHVTAFGALGFGSVEIGTVTPKGQPGNPKPRCFRLVEDDAILNRMGFNNVGAIQVAKNLQSARAFRNRGGILGVNIGKNKVTPNDLAIDDYMKCMDRLYMSGDYIAINISSPNTPNLRDLQAEEELNKLLAAIAAKRKELKAANKDHYVPIAVKLAPDLSDDGIKKALDVIVENGMDGVICTNTTISREAILGHPLEKEPGGLSGRPLMERSTEVTRLASEHLRGTLPIIASGGVMSASDAVEKMEAGASIVQLYTGFIFEGPELVADCVQAIAQWRANHQTSCPVSEPSSPSPAP</sequence>
<dbReference type="InterPro" id="IPR050074">
    <property type="entry name" value="DHO_dehydrogenase"/>
</dbReference>
<accession>A0A227KFP8</accession>
<gene>
    <name evidence="11" type="primary">pyrD</name>
    <name evidence="13" type="ORF">ADH67_11300</name>
</gene>
<proteinExistence type="inferred from homology"/>
<dbReference type="Gene3D" id="3.20.20.70">
    <property type="entry name" value="Aldolase class I"/>
    <property type="match status" value="1"/>
</dbReference>
<comment type="similarity">
    <text evidence="4 11">Belongs to the dihydroorotate dehydrogenase family. Type 2 subfamily.</text>
</comment>
<comment type="pathway">
    <text evidence="3 11">Pyrimidine metabolism; UMP biosynthesis via de novo pathway; orotate from (S)-dihydroorotate (quinone route): step 1/1.</text>
</comment>
<keyword evidence="8 11" id="KW-0560">Oxidoreductase</keyword>
<feature type="binding site" evidence="11">
    <location>
        <position position="224"/>
    </location>
    <ligand>
        <name>FMN</name>
        <dbReference type="ChEBI" id="CHEBI:58210"/>
    </ligand>
</feature>
<dbReference type="GO" id="GO:0044205">
    <property type="term" value="P:'de novo' UMP biosynthetic process"/>
    <property type="evidence" value="ECO:0007669"/>
    <property type="project" value="UniProtKB-UniRule"/>
</dbReference>
<feature type="binding site" evidence="11">
    <location>
        <position position="178"/>
    </location>
    <ligand>
        <name>substrate</name>
    </ligand>
</feature>
<dbReference type="GO" id="GO:0005886">
    <property type="term" value="C:plasma membrane"/>
    <property type="evidence" value="ECO:0007669"/>
    <property type="project" value="UniProtKB-SubCell"/>
</dbReference>
<evidence type="ECO:0000256" key="1">
    <source>
        <dbReference type="ARBA" id="ARBA00003125"/>
    </source>
</evidence>
<dbReference type="UniPathway" id="UPA00070">
    <property type="reaction ID" value="UER00946"/>
</dbReference>
<comment type="function">
    <text evidence="1 11">Catalyzes the conversion of dihydroorotate to orotate with quinone as electron acceptor.</text>
</comment>
<feature type="binding site" evidence="11">
    <location>
        <begin position="113"/>
        <end position="117"/>
    </location>
    <ligand>
        <name>substrate</name>
    </ligand>
</feature>
<keyword evidence="14" id="KW-1185">Reference proteome</keyword>
<evidence type="ECO:0000256" key="3">
    <source>
        <dbReference type="ARBA" id="ARBA00005161"/>
    </source>
</evidence>
<feature type="binding site" evidence="11">
    <location>
        <begin position="325"/>
        <end position="326"/>
    </location>
    <ligand>
        <name>FMN</name>
        <dbReference type="ChEBI" id="CHEBI:58210"/>
    </ligand>
</feature>
<comment type="catalytic activity">
    <reaction evidence="10 11">
        <text>(S)-dihydroorotate + a quinone = orotate + a quinol</text>
        <dbReference type="Rhea" id="RHEA:30187"/>
        <dbReference type="ChEBI" id="CHEBI:24646"/>
        <dbReference type="ChEBI" id="CHEBI:30839"/>
        <dbReference type="ChEBI" id="CHEBI:30864"/>
        <dbReference type="ChEBI" id="CHEBI:132124"/>
        <dbReference type="EC" id="1.3.5.2"/>
    </reaction>
</comment>
<dbReference type="NCBIfam" id="NF003645">
    <property type="entry name" value="PRK05286.1-2"/>
    <property type="match status" value="1"/>
</dbReference>
<feature type="binding site" evidence="11">
    <location>
        <position position="68"/>
    </location>
    <ligand>
        <name>substrate</name>
    </ligand>
</feature>
<feature type="domain" description="Dihydroorotate dehydrogenase catalytic" evidence="12">
    <location>
        <begin position="50"/>
        <end position="344"/>
    </location>
</feature>
<dbReference type="Pfam" id="PF01180">
    <property type="entry name" value="DHO_dh"/>
    <property type="match status" value="1"/>
</dbReference>
<dbReference type="NCBIfam" id="NF003652">
    <property type="entry name" value="PRK05286.2-5"/>
    <property type="match status" value="1"/>
</dbReference>
<comment type="subunit">
    <text evidence="11">Monomer.</text>
</comment>
<dbReference type="AlphaFoldDB" id="A0A227KFP8"/>
<dbReference type="SUPFAM" id="SSF51395">
    <property type="entry name" value="FMN-linked oxidoreductases"/>
    <property type="match status" value="1"/>
</dbReference>
<comment type="cofactor">
    <cofactor evidence="11">
        <name>FMN</name>
        <dbReference type="ChEBI" id="CHEBI:58210"/>
    </cofactor>
    <text evidence="11">Binds 1 FMN per subunit.</text>
</comment>
<feature type="binding site" evidence="11">
    <location>
        <position position="275"/>
    </location>
    <ligand>
        <name>FMN</name>
        <dbReference type="ChEBI" id="CHEBI:58210"/>
    </ligand>
</feature>
<evidence type="ECO:0000313" key="14">
    <source>
        <dbReference type="Proteomes" id="UP000214610"/>
    </source>
</evidence>
<dbReference type="PROSITE" id="PS00911">
    <property type="entry name" value="DHODEHASE_1"/>
    <property type="match status" value="1"/>
</dbReference>
<keyword evidence="5 11" id="KW-0285">Flavoprotein</keyword>
<evidence type="ECO:0000256" key="7">
    <source>
        <dbReference type="ARBA" id="ARBA00022975"/>
    </source>
</evidence>
<feature type="binding site" evidence="11">
    <location>
        <position position="88"/>
    </location>
    <ligand>
        <name>FMN</name>
        <dbReference type="ChEBI" id="CHEBI:58210"/>
    </ligand>
</feature>
<feature type="binding site" evidence="11">
    <location>
        <begin position="64"/>
        <end position="68"/>
    </location>
    <ligand>
        <name>FMN</name>
        <dbReference type="ChEBI" id="CHEBI:58210"/>
    </ligand>
</feature>
<evidence type="ECO:0000259" key="12">
    <source>
        <dbReference type="Pfam" id="PF01180"/>
    </source>
</evidence>
<dbReference type="InterPro" id="IPR005719">
    <property type="entry name" value="Dihydroorotate_DH_2"/>
</dbReference>
<evidence type="ECO:0000256" key="5">
    <source>
        <dbReference type="ARBA" id="ARBA00022630"/>
    </source>
</evidence>
<evidence type="ECO:0000256" key="9">
    <source>
        <dbReference type="ARBA" id="ARBA00023136"/>
    </source>
</evidence>
<dbReference type="InterPro" id="IPR001295">
    <property type="entry name" value="Dihydroorotate_DH_CS"/>
</dbReference>
<dbReference type="NCBIfam" id="TIGR01036">
    <property type="entry name" value="pyrD_sub2"/>
    <property type="match status" value="1"/>
</dbReference>
<keyword evidence="6 11" id="KW-0288">FMN</keyword>
<feature type="binding site" evidence="11">
    <location>
        <position position="145"/>
    </location>
    <ligand>
        <name>FMN</name>
        <dbReference type="ChEBI" id="CHEBI:58210"/>
    </ligand>
</feature>
<evidence type="ECO:0000256" key="6">
    <source>
        <dbReference type="ARBA" id="ARBA00022643"/>
    </source>
</evidence>
<feature type="binding site" evidence="11">
    <location>
        <position position="178"/>
    </location>
    <ligand>
        <name>FMN</name>
        <dbReference type="ChEBI" id="CHEBI:58210"/>
    </ligand>
</feature>
<dbReference type="InterPro" id="IPR013785">
    <property type="entry name" value="Aldolase_TIM"/>
</dbReference>
<dbReference type="GO" id="GO:0106430">
    <property type="term" value="F:dihydroorotate dehydrogenase (quinone) activity"/>
    <property type="evidence" value="ECO:0007669"/>
    <property type="project" value="UniProtKB-EC"/>
</dbReference>